<sequence>MDTAKKSMALSLRELKINSKKTFTLAKRTSVISTLQRLKSEGYRFTTESFTDKGMFVVKKMLNPESVTI</sequence>
<dbReference type="Proteomes" id="UP000036166">
    <property type="component" value="Unassembled WGS sequence"/>
</dbReference>
<comment type="caution">
    <text evidence="1">The sequence shown here is derived from an EMBL/GenBank/DDBJ whole genome shotgun (WGS) entry which is preliminary data.</text>
</comment>
<accession>A0A0J6FGE1</accession>
<organism evidence="1 2">
    <name type="scientific">Parabacteroides goldsteinii</name>
    <dbReference type="NCBI Taxonomy" id="328812"/>
    <lineage>
        <taxon>Bacteria</taxon>
        <taxon>Pseudomonadati</taxon>
        <taxon>Bacteroidota</taxon>
        <taxon>Bacteroidia</taxon>
        <taxon>Bacteroidales</taxon>
        <taxon>Tannerellaceae</taxon>
        <taxon>Parabacteroides</taxon>
    </lineage>
</organism>
<reference evidence="1 2" key="1">
    <citation type="submission" date="2015-06" db="EMBL/GenBank/DDBJ databases">
        <title>Draft Genome Sequence of Parabacteroides goldsteinii with Putative Novel Metallo-Beta-Lactamases Isolated from a Blood Culture from a Human Patient.</title>
        <authorList>
            <person name="Krogh T.J."/>
            <person name="Agergaard C.N."/>
            <person name="Moller-Jensen J."/>
            <person name="Justesen U.S."/>
        </authorList>
    </citation>
    <scope>NUCLEOTIDE SEQUENCE [LARGE SCALE GENOMIC DNA]</scope>
    <source>
        <strain evidence="1 2">910340</strain>
    </source>
</reference>
<proteinExistence type="predicted"/>
<gene>
    <name evidence="1" type="ORF">ACM15_11120</name>
</gene>
<dbReference type="AlphaFoldDB" id="A0A0J6FGE1"/>
<evidence type="ECO:0000313" key="2">
    <source>
        <dbReference type="Proteomes" id="UP000036166"/>
    </source>
</evidence>
<dbReference type="PATRIC" id="fig|328812.4.peg.2930"/>
<protein>
    <submittedName>
        <fullName evidence="1">Uncharacterized protein</fullName>
    </submittedName>
</protein>
<name>A0A0J6FGE1_9BACT</name>
<evidence type="ECO:0000313" key="1">
    <source>
        <dbReference type="EMBL" id="KMM33567.1"/>
    </source>
</evidence>
<dbReference type="EMBL" id="LFJV01000033">
    <property type="protein sequence ID" value="KMM33567.1"/>
    <property type="molecule type" value="Genomic_DNA"/>
</dbReference>